<protein>
    <submittedName>
        <fullName evidence="1">Uncharacterized protein</fullName>
    </submittedName>
</protein>
<accession>A0ABU7X600</accession>
<proteinExistence type="predicted"/>
<reference evidence="1 2" key="1">
    <citation type="submission" date="2023-08" db="EMBL/GenBank/DDBJ databases">
        <authorList>
            <person name="Sharma P."/>
            <person name="Verma V."/>
            <person name="Mohan M.K."/>
            <person name="Dubey A.K."/>
        </authorList>
    </citation>
    <scope>NUCLEOTIDE SEQUENCE [LARGE SCALE GENOMIC DNA]</scope>
    <source>
        <strain evidence="1 2">ADP4</strain>
    </source>
</reference>
<evidence type="ECO:0000313" key="1">
    <source>
        <dbReference type="EMBL" id="MEF3119191.1"/>
    </source>
</evidence>
<sequence length="46" mass="5351">MEWIDPRYEQVVAYLRARQRAEAEEGRLPRPLRGFVVPPPEGGDKD</sequence>
<gene>
    <name evidence="1" type="ORF">RB636_39200</name>
</gene>
<dbReference type="RefSeq" id="WP_331790009.1">
    <property type="nucleotide sequence ID" value="NZ_JAVFKM010000039.1"/>
</dbReference>
<name>A0ABU7X600_9ACTN</name>
<evidence type="ECO:0000313" key="2">
    <source>
        <dbReference type="Proteomes" id="UP001348265"/>
    </source>
</evidence>
<organism evidence="1 2">
    <name type="scientific">Streptomyces chrestomyceticus</name>
    <dbReference type="NCBI Taxonomy" id="68185"/>
    <lineage>
        <taxon>Bacteria</taxon>
        <taxon>Bacillati</taxon>
        <taxon>Actinomycetota</taxon>
        <taxon>Actinomycetes</taxon>
        <taxon>Kitasatosporales</taxon>
        <taxon>Streptomycetaceae</taxon>
        <taxon>Streptomyces</taxon>
    </lineage>
</organism>
<dbReference type="EMBL" id="JAVFKM010000039">
    <property type="protein sequence ID" value="MEF3119191.1"/>
    <property type="molecule type" value="Genomic_DNA"/>
</dbReference>
<comment type="caution">
    <text evidence="1">The sequence shown here is derived from an EMBL/GenBank/DDBJ whole genome shotgun (WGS) entry which is preliminary data.</text>
</comment>
<dbReference type="Proteomes" id="UP001348265">
    <property type="component" value="Unassembled WGS sequence"/>
</dbReference>
<keyword evidence="2" id="KW-1185">Reference proteome</keyword>